<dbReference type="HOGENOM" id="CLU_001305_1_0_1"/>
<feature type="domain" description="CHAT" evidence="1">
    <location>
        <begin position="11"/>
        <end position="230"/>
    </location>
</feature>
<feature type="non-terminal residue" evidence="2">
    <location>
        <position position="1"/>
    </location>
</feature>
<reference evidence="3" key="1">
    <citation type="journal article" date="2012" name="Science">
        <title>The Paleozoic origin of enzymatic lignin decomposition reconstructed from 31 fungal genomes.</title>
        <authorList>
            <person name="Floudas D."/>
            <person name="Binder M."/>
            <person name="Riley R."/>
            <person name="Barry K."/>
            <person name="Blanchette R.A."/>
            <person name="Henrissat B."/>
            <person name="Martinez A.T."/>
            <person name="Otillar R."/>
            <person name="Spatafora J.W."/>
            <person name="Yadav J.S."/>
            <person name="Aerts A."/>
            <person name="Benoit I."/>
            <person name="Boyd A."/>
            <person name="Carlson A."/>
            <person name="Copeland A."/>
            <person name="Coutinho P.M."/>
            <person name="de Vries R.P."/>
            <person name="Ferreira P."/>
            <person name="Findley K."/>
            <person name="Foster B."/>
            <person name="Gaskell J."/>
            <person name="Glotzer D."/>
            <person name="Gorecki P."/>
            <person name="Heitman J."/>
            <person name="Hesse C."/>
            <person name="Hori C."/>
            <person name="Igarashi K."/>
            <person name="Jurgens J.A."/>
            <person name="Kallen N."/>
            <person name="Kersten P."/>
            <person name="Kohler A."/>
            <person name="Kuees U."/>
            <person name="Kumar T.K.A."/>
            <person name="Kuo A."/>
            <person name="LaButti K."/>
            <person name="Larrondo L.F."/>
            <person name="Lindquist E."/>
            <person name="Ling A."/>
            <person name="Lombard V."/>
            <person name="Lucas S."/>
            <person name="Lundell T."/>
            <person name="Martin R."/>
            <person name="McLaughlin D.J."/>
            <person name="Morgenstern I."/>
            <person name="Morin E."/>
            <person name="Murat C."/>
            <person name="Nagy L.G."/>
            <person name="Nolan M."/>
            <person name="Ohm R.A."/>
            <person name="Patyshakuliyeva A."/>
            <person name="Rokas A."/>
            <person name="Ruiz-Duenas F.J."/>
            <person name="Sabat G."/>
            <person name="Salamov A."/>
            <person name="Samejima M."/>
            <person name="Schmutz J."/>
            <person name="Slot J.C."/>
            <person name="St John F."/>
            <person name="Stenlid J."/>
            <person name="Sun H."/>
            <person name="Sun S."/>
            <person name="Syed K."/>
            <person name="Tsang A."/>
            <person name="Wiebenga A."/>
            <person name="Young D."/>
            <person name="Pisabarro A."/>
            <person name="Eastwood D.C."/>
            <person name="Martin F."/>
            <person name="Cullen D."/>
            <person name="Grigoriev I.V."/>
            <person name="Hibbett D.S."/>
        </authorList>
    </citation>
    <scope>NUCLEOTIDE SEQUENCE [LARGE SCALE GENOMIC DNA]</scope>
    <source>
        <strain evidence="3">HHB-11173 SS5</strain>
    </source>
</reference>
<sequence>DCAADYIVSSYIPSITIQRKAQEQLQLSVHEHHKALLVAESNALGFGALPHASAEVELIHNVLPKSVRVIDAVNEAVDMEGTIKQFFDASIVHMACHGRQDKDDPLSSGFILRNGILKISDLMGLKIPNASFAYLSACQSATGDDMLPDEGLHLAAAMMFVGFPSVIGTMWPMNDEDGPVVAETVYKAMFKDGSGTIDYDAIPRALHTAARRLREEGAHPSRWATYIHLGV</sequence>
<dbReference type="EMBL" id="JH687556">
    <property type="protein sequence ID" value="EIN04163.1"/>
    <property type="molecule type" value="Genomic_DNA"/>
</dbReference>
<dbReference type="GeneID" id="18885674"/>
<name>R7S1R5_PUNST</name>
<dbReference type="RefSeq" id="XP_007388634.1">
    <property type="nucleotide sequence ID" value="XM_007388572.1"/>
</dbReference>
<organism evidence="2 3">
    <name type="scientific">Punctularia strigosozonata (strain HHB-11173)</name>
    <name type="common">White-rot fungus</name>
    <dbReference type="NCBI Taxonomy" id="741275"/>
    <lineage>
        <taxon>Eukaryota</taxon>
        <taxon>Fungi</taxon>
        <taxon>Dikarya</taxon>
        <taxon>Basidiomycota</taxon>
        <taxon>Agaricomycotina</taxon>
        <taxon>Agaricomycetes</taxon>
        <taxon>Corticiales</taxon>
        <taxon>Punctulariaceae</taxon>
        <taxon>Punctularia</taxon>
    </lineage>
</organism>
<evidence type="ECO:0000313" key="3">
    <source>
        <dbReference type="Proteomes" id="UP000054196"/>
    </source>
</evidence>
<dbReference type="eggNOG" id="KOG4626">
    <property type="taxonomic scope" value="Eukaryota"/>
</dbReference>
<accession>R7S1R5</accession>
<evidence type="ECO:0000313" key="2">
    <source>
        <dbReference type="EMBL" id="EIN04163.1"/>
    </source>
</evidence>
<protein>
    <recommendedName>
        <fullName evidence="1">CHAT domain-containing protein</fullName>
    </recommendedName>
</protein>
<evidence type="ECO:0000259" key="1">
    <source>
        <dbReference type="Pfam" id="PF12770"/>
    </source>
</evidence>
<dbReference type="InterPro" id="IPR024983">
    <property type="entry name" value="CHAT_dom"/>
</dbReference>
<dbReference type="OMA" id="MRECNEG"/>
<dbReference type="AlphaFoldDB" id="R7S1R5"/>
<keyword evidence="3" id="KW-1185">Reference proteome</keyword>
<gene>
    <name evidence="2" type="ORF">PUNSTDRAFT_76828</name>
</gene>
<dbReference type="Proteomes" id="UP000054196">
    <property type="component" value="Unassembled WGS sequence"/>
</dbReference>
<dbReference type="OrthoDB" id="9991317at2759"/>
<dbReference type="KEGG" id="psq:PUNSTDRAFT_76828"/>
<proteinExistence type="predicted"/>
<dbReference type="Pfam" id="PF12770">
    <property type="entry name" value="CHAT"/>
    <property type="match status" value="1"/>
</dbReference>